<evidence type="ECO:0000313" key="2">
    <source>
        <dbReference type="EMBL" id="KAA8491487.1"/>
    </source>
</evidence>
<proteinExistence type="predicted"/>
<dbReference type="Proteomes" id="UP000324585">
    <property type="component" value="Unassembled WGS sequence"/>
</dbReference>
<feature type="signal peptide" evidence="1">
    <location>
        <begin position="1"/>
        <end position="25"/>
    </location>
</feature>
<organism evidence="2 3">
    <name type="scientific">Porphyridium purpureum</name>
    <name type="common">Red alga</name>
    <name type="synonym">Porphyridium cruentum</name>
    <dbReference type="NCBI Taxonomy" id="35688"/>
    <lineage>
        <taxon>Eukaryota</taxon>
        <taxon>Rhodophyta</taxon>
        <taxon>Bangiophyceae</taxon>
        <taxon>Porphyridiales</taxon>
        <taxon>Porphyridiaceae</taxon>
        <taxon>Porphyridium</taxon>
    </lineage>
</organism>
<dbReference type="AlphaFoldDB" id="A0A5J4YM67"/>
<keyword evidence="1" id="KW-0732">Signal</keyword>
<evidence type="ECO:0000313" key="3">
    <source>
        <dbReference type="Proteomes" id="UP000324585"/>
    </source>
</evidence>
<feature type="chain" id="PRO_5023831646" description="Secreted protein" evidence="1">
    <location>
        <begin position="26"/>
        <end position="127"/>
    </location>
</feature>
<name>A0A5J4YM67_PORPP</name>
<keyword evidence="3" id="KW-1185">Reference proteome</keyword>
<comment type="caution">
    <text evidence="2">The sequence shown here is derived from an EMBL/GenBank/DDBJ whole genome shotgun (WGS) entry which is preliminary data.</text>
</comment>
<reference evidence="3" key="1">
    <citation type="journal article" date="2019" name="Nat. Commun.">
        <title>Expansion of phycobilisome linker gene families in mesophilic red algae.</title>
        <authorList>
            <person name="Lee J."/>
            <person name="Kim D."/>
            <person name="Bhattacharya D."/>
            <person name="Yoon H.S."/>
        </authorList>
    </citation>
    <scope>NUCLEOTIDE SEQUENCE [LARGE SCALE GENOMIC DNA]</scope>
    <source>
        <strain evidence="3">CCMP 1328</strain>
    </source>
</reference>
<dbReference type="EMBL" id="VRMN01000013">
    <property type="protein sequence ID" value="KAA8491487.1"/>
    <property type="molecule type" value="Genomic_DNA"/>
</dbReference>
<protein>
    <recommendedName>
        <fullName evidence="4">Secreted protein</fullName>
    </recommendedName>
</protein>
<evidence type="ECO:0000256" key="1">
    <source>
        <dbReference type="SAM" id="SignalP"/>
    </source>
</evidence>
<gene>
    <name evidence="2" type="ORF">FVE85_2502</name>
</gene>
<sequence>MNRFGRETSCTVGWLVLPCCGVTLAQSHVEQCVREPQRATECAESTSTRTLHGDEPRDASRAATLVAAQPHKARQMQSEMMRRGVHAGACAEPARAQRLSMEWEGRRVCIRGADADLDCAQRAAARC</sequence>
<accession>A0A5J4YM67</accession>
<evidence type="ECO:0008006" key="4">
    <source>
        <dbReference type="Google" id="ProtNLM"/>
    </source>
</evidence>